<organism evidence="3 4">
    <name type="scientific">Cymbomonas tetramitiformis</name>
    <dbReference type="NCBI Taxonomy" id="36881"/>
    <lineage>
        <taxon>Eukaryota</taxon>
        <taxon>Viridiplantae</taxon>
        <taxon>Chlorophyta</taxon>
        <taxon>Pyramimonadophyceae</taxon>
        <taxon>Pyramimonadales</taxon>
        <taxon>Pyramimonadaceae</taxon>
        <taxon>Cymbomonas</taxon>
    </lineage>
</organism>
<dbReference type="AlphaFoldDB" id="A0AAE0LEY8"/>
<feature type="compositionally biased region" description="Polar residues" evidence="1">
    <location>
        <begin position="167"/>
        <end position="176"/>
    </location>
</feature>
<dbReference type="Pfam" id="PF13872">
    <property type="entry name" value="AAA_34"/>
    <property type="match status" value="1"/>
</dbReference>
<dbReference type="GO" id="GO:0042393">
    <property type="term" value="F:histone binding"/>
    <property type="evidence" value="ECO:0007669"/>
    <property type="project" value="TreeGrafter"/>
</dbReference>
<dbReference type="Proteomes" id="UP001190700">
    <property type="component" value="Unassembled WGS sequence"/>
</dbReference>
<feature type="domain" description="Strawberry notch AAA" evidence="2">
    <location>
        <begin position="358"/>
        <end position="676"/>
    </location>
</feature>
<dbReference type="GO" id="GO:0031490">
    <property type="term" value="F:chromatin DNA binding"/>
    <property type="evidence" value="ECO:0007669"/>
    <property type="project" value="TreeGrafter"/>
</dbReference>
<protein>
    <recommendedName>
        <fullName evidence="2">Strawberry notch AAA domain-containing protein</fullName>
    </recommendedName>
</protein>
<dbReference type="PANTHER" id="PTHR12706:SF30">
    <property type="entry name" value="PROTEIN STRAWBERRY NOTCH-RELATED"/>
    <property type="match status" value="1"/>
</dbReference>
<dbReference type="PANTHER" id="PTHR12706">
    <property type="entry name" value="STRAWBERRY NOTCH-RELATED"/>
    <property type="match status" value="1"/>
</dbReference>
<dbReference type="SUPFAM" id="SSF52540">
    <property type="entry name" value="P-loop containing nucleoside triphosphate hydrolases"/>
    <property type="match status" value="1"/>
</dbReference>
<evidence type="ECO:0000256" key="1">
    <source>
        <dbReference type="SAM" id="MobiDB-lite"/>
    </source>
</evidence>
<feature type="region of interest" description="Disordered" evidence="1">
    <location>
        <begin position="157"/>
        <end position="176"/>
    </location>
</feature>
<dbReference type="InterPro" id="IPR026741">
    <property type="entry name" value="SNO"/>
</dbReference>
<reference evidence="3 4" key="1">
    <citation type="journal article" date="2015" name="Genome Biol. Evol.">
        <title>Comparative Genomics of a Bacterivorous Green Alga Reveals Evolutionary Causalities and Consequences of Phago-Mixotrophic Mode of Nutrition.</title>
        <authorList>
            <person name="Burns J.A."/>
            <person name="Paasch A."/>
            <person name="Narechania A."/>
            <person name="Kim E."/>
        </authorList>
    </citation>
    <scope>NUCLEOTIDE SEQUENCE [LARGE SCALE GENOMIC DNA]</scope>
    <source>
        <strain evidence="3 4">PLY_AMNH</strain>
    </source>
</reference>
<feature type="compositionally biased region" description="Polar residues" evidence="1">
    <location>
        <begin position="19"/>
        <end position="44"/>
    </location>
</feature>
<dbReference type="EMBL" id="LGRX02003377">
    <property type="protein sequence ID" value="KAK3282320.1"/>
    <property type="molecule type" value="Genomic_DNA"/>
</dbReference>
<feature type="region of interest" description="Disordered" evidence="1">
    <location>
        <begin position="14"/>
        <end position="47"/>
    </location>
</feature>
<dbReference type="InterPro" id="IPR039187">
    <property type="entry name" value="SNO_AAA"/>
</dbReference>
<name>A0AAE0LEY8_9CHLO</name>
<gene>
    <name evidence="3" type="ORF">CYMTET_9945</name>
</gene>
<evidence type="ECO:0000313" key="3">
    <source>
        <dbReference type="EMBL" id="KAK3282320.1"/>
    </source>
</evidence>
<evidence type="ECO:0000259" key="2">
    <source>
        <dbReference type="Pfam" id="PF13872"/>
    </source>
</evidence>
<sequence length="856" mass="91581">MLGDLDGLAAATHPAAQASSVSNLGKQNPTPSFGSMDIQPNSGGMSVPVYDSDTLRKLKRWSQSAYASQAARNAAETAMLGFDGAAITPSEITAPSSMMEINAPNWTPGFEASSLTGTSSQQLCASGIQAASAASKQPGGQESNQASRTAMLALQASRAASAASKQHGGQESSQVSRTAMLALEASRLAKQHGGQESSQASRTAMLALQASKAASAASKQHGGQESSQVSRTAMLALEASRLAKQHGGQESSQVSRTAMLALEASRAASAAFKQSGSVEVSKTNTTAMLALAASKAASAAAAPPLVNGLTAKQLSEAEEFGDGARNAVEDAAAADVNDHEPEEVLQQYQPAKLKDGLPHPDPVIESSSLASIEPPDIWYHHHLQDIVAAGTLSGLQLESVVYAFQRFEGQQLPGNQRAGFFLGDGTGVGKGRQIAGTMVEHWRTGGRRILWLSVSNDLKWDAERDLKDLGANEPIPIFPVGSTALPSKNMDMVLGDGMLFATYSLLVSGASGRKRARDEENASEDGHNAICPGSRLEQIYKWLQAGPPEQPALLIFDECHKAKNLLTASGKASKTASAVVQLQKALPQARVLYCSATGAAQPQNLAYMTRLGTWGYEKFHDFKGTLETAGMGAMEMFSMGLKATGAYCCRALSYKGAEFKLSCIDISPQSRLMYDRATCFWSLLYRVFQSVERAKEGVLKVKFSHFWGAHLRFFRQMLMAAKVPHVAHTALEAVREEQMSVVIGLQSTGEANMSQARADMEDDELDDFISAPRVCLQNLLEMQFTALLHAASKMKDHTPLDGVLVRMRECAAAWRREPCIDDVIRAEEAAAQKNTDEADDDDVVMMTEKSKEEVQR</sequence>
<feature type="region of interest" description="Disordered" evidence="1">
    <location>
        <begin position="830"/>
        <end position="856"/>
    </location>
</feature>
<keyword evidence="4" id="KW-1185">Reference proteome</keyword>
<proteinExistence type="predicted"/>
<accession>A0AAE0LEY8</accession>
<evidence type="ECO:0000313" key="4">
    <source>
        <dbReference type="Proteomes" id="UP001190700"/>
    </source>
</evidence>
<comment type="caution">
    <text evidence="3">The sequence shown here is derived from an EMBL/GenBank/DDBJ whole genome shotgun (WGS) entry which is preliminary data.</text>
</comment>
<dbReference type="InterPro" id="IPR027417">
    <property type="entry name" value="P-loop_NTPase"/>
</dbReference>
<dbReference type="GO" id="GO:0005634">
    <property type="term" value="C:nucleus"/>
    <property type="evidence" value="ECO:0007669"/>
    <property type="project" value="TreeGrafter"/>
</dbReference>
<dbReference type="GO" id="GO:0006355">
    <property type="term" value="P:regulation of DNA-templated transcription"/>
    <property type="evidence" value="ECO:0007669"/>
    <property type="project" value="InterPro"/>
</dbReference>
<dbReference type="Gene3D" id="3.40.50.300">
    <property type="entry name" value="P-loop containing nucleotide triphosphate hydrolases"/>
    <property type="match status" value="1"/>
</dbReference>